<feature type="transmembrane region" description="Helical" evidence="2">
    <location>
        <begin position="110"/>
        <end position="138"/>
    </location>
</feature>
<feature type="transmembrane region" description="Helical" evidence="2">
    <location>
        <begin position="240"/>
        <end position="260"/>
    </location>
</feature>
<protein>
    <submittedName>
        <fullName evidence="3">ABC transporter integral membrane protein</fullName>
    </submittedName>
</protein>
<feature type="transmembrane region" description="Helical" evidence="2">
    <location>
        <begin position="65"/>
        <end position="83"/>
    </location>
</feature>
<dbReference type="PANTHER" id="PTHR37305">
    <property type="entry name" value="INTEGRAL MEMBRANE PROTEIN-RELATED"/>
    <property type="match status" value="1"/>
</dbReference>
<dbReference type="PANTHER" id="PTHR37305:SF1">
    <property type="entry name" value="MEMBRANE PROTEIN"/>
    <property type="match status" value="1"/>
</dbReference>
<proteinExistence type="predicted"/>
<dbReference type="GO" id="GO:0005886">
    <property type="term" value="C:plasma membrane"/>
    <property type="evidence" value="ECO:0007669"/>
    <property type="project" value="UniProtKB-SubCell"/>
</dbReference>
<evidence type="ECO:0000313" key="4">
    <source>
        <dbReference type="Proteomes" id="UP001153328"/>
    </source>
</evidence>
<dbReference type="AlphaFoldDB" id="A0A9W4DZW5"/>
<evidence type="ECO:0000256" key="2">
    <source>
        <dbReference type="SAM" id="Phobius"/>
    </source>
</evidence>
<accession>A0A9W4DZW5</accession>
<reference evidence="3" key="1">
    <citation type="submission" date="2021-06" db="EMBL/GenBank/DDBJ databases">
        <authorList>
            <person name="Arsene-Ploetze F."/>
        </authorList>
    </citation>
    <scope>NUCLEOTIDE SEQUENCE</scope>
    <source>
        <strain evidence="3">SBRY1</strain>
    </source>
</reference>
<organism evidence="3 4">
    <name type="scientific">Actinacidiphila bryophytorum</name>
    <dbReference type="NCBI Taxonomy" id="1436133"/>
    <lineage>
        <taxon>Bacteria</taxon>
        <taxon>Bacillati</taxon>
        <taxon>Actinomycetota</taxon>
        <taxon>Actinomycetes</taxon>
        <taxon>Kitasatosporales</taxon>
        <taxon>Streptomycetaceae</taxon>
        <taxon>Actinacidiphila</taxon>
    </lineage>
</organism>
<keyword evidence="2" id="KW-1133">Transmembrane helix</keyword>
<evidence type="ECO:0000256" key="1">
    <source>
        <dbReference type="SAM" id="MobiDB-lite"/>
    </source>
</evidence>
<feature type="transmembrane region" description="Helical" evidence="2">
    <location>
        <begin position="159"/>
        <end position="189"/>
    </location>
</feature>
<feature type="region of interest" description="Disordered" evidence="1">
    <location>
        <begin position="1"/>
        <end position="38"/>
    </location>
</feature>
<dbReference type="RefSeq" id="WP_205046992.1">
    <property type="nucleotide sequence ID" value="NZ_CAJVAX010000001.1"/>
</dbReference>
<sequence>MSRAETTAGPGLQDGEQGQPLVGRQDSGRERLPAPPAPRAGRAVWTLGLFGSELLIVFRRVRTLALLAVLAGVPLLVGIAVRIETRDGSSVGGGDGGGPAFLEQISNNGLFLAFASLAATLPFFLPMAIGVVAGDAVAGEASTGTLRYLLVAPAGRTRLLLAKYASVLTFCVAATLVVVLSAVVVGFSLFPVGDVTLLSGNTVSLSDGILRGLLIALLVASSLIGLAALGLFISTLTDSGIGAMAATVGLLITIQIVNNIPQLHALQPYLFPHYWLSFADVMRAPVIWDGIVKNLALQALYAAVFGSAAWARFTTRDITS</sequence>
<keyword evidence="2" id="KW-0472">Membrane</keyword>
<keyword evidence="4" id="KW-1185">Reference proteome</keyword>
<dbReference type="Pfam" id="PF12730">
    <property type="entry name" value="ABC2_membrane_4"/>
    <property type="match status" value="1"/>
</dbReference>
<keyword evidence="2" id="KW-0812">Transmembrane</keyword>
<feature type="transmembrane region" description="Helical" evidence="2">
    <location>
        <begin position="209"/>
        <end position="233"/>
    </location>
</feature>
<feature type="transmembrane region" description="Helical" evidence="2">
    <location>
        <begin position="295"/>
        <end position="313"/>
    </location>
</feature>
<gene>
    <name evidence="3" type="ORF">SBRY_10122</name>
</gene>
<dbReference type="Proteomes" id="UP001153328">
    <property type="component" value="Unassembled WGS sequence"/>
</dbReference>
<comment type="caution">
    <text evidence="3">The sequence shown here is derived from an EMBL/GenBank/DDBJ whole genome shotgun (WGS) entry which is preliminary data.</text>
</comment>
<dbReference type="EMBL" id="CAJVAX010000001">
    <property type="protein sequence ID" value="CAG7597976.1"/>
    <property type="molecule type" value="Genomic_DNA"/>
</dbReference>
<dbReference type="GO" id="GO:0140359">
    <property type="term" value="F:ABC-type transporter activity"/>
    <property type="evidence" value="ECO:0007669"/>
    <property type="project" value="InterPro"/>
</dbReference>
<evidence type="ECO:0000313" key="3">
    <source>
        <dbReference type="EMBL" id="CAG7597976.1"/>
    </source>
</evidence>
<name>A0A9W4DZW5_9ACTN</name>